<dbReference type="GO" id="GO:0004185">
    <property type="term" value="F:serine-type carboxypeptidase activity"/>
    <property type="evidence" value="ECO:0007669"/>
    <property type="project" value="InterPro"/>
</dbReference>
<dbReference type="AlphaFoldDB" id="F8A4Q7"/>
<dbReference type="HOGENOM" id="CLU_017692_0_2_11"/>
<proteinExistence type="inferred from homology"/>
<dbReference type="OrthoDB" id="56883at2"/>
<keyword evidence="3" id="KW-0121">Carboxypeptidase</keyword>
<dbReference type="NCBIfam" id="TIGR00666">
    <property type="entry name" value="PBP4"/>
    <property type="match status" value="1"/>
</dbReference>
<keyword evidence="3" id="KW-0645">Protease</keyword>
<sequence length="471" mass="47218">MATGARVVGVSALVVVLGLGGYVAADAYDVVPGLVTLDPVPADPAPFPTAPGAVLPGDVVPALGALDPQAPQPAADAVTALVKDLVAEEHLGSVGVVVADQLTGEVLASHAADLAREPASTAKLVTAVAALGTLDSTSTRTTSVVRGSDGSVVLVGGGDMMLAPDEGDPTAVDGRAGLGDLARAAARQLTLAGLTEVTLRVDDTLFTGPAVSPGWDDGDLDLGYVAPVTALAVHVGATRTDLEYPPRHADPALAAAADFAKRLEEAGITVTGTPTRGTAPSGATPLASVESAPLAQVVQFFLEHSDNTVTEVVSRYVALDQSLPASFEGGTKAVLSAVARLGVDVTGAHLSDASGLAEDSALTPSTLTDLVELVMDPDQPTLRAVAVGLPIAGLTGTLDDRYLESPARGLVRAKTGSLAGVKGLAGTVTDEQGRQLVFAVLVTHPKADGPFAARQAIDRFVTALQGCGCSG</sequence>
<dbReference type="Gene3D" id="3.40.710.10">
    <property type="entry name" value="DD-peptidase/beta-lactamase superfamily"/>
    <property type="match status" value="2"/>
</dbReference>
<comment type="similarity">
    <text evidence="1">Belongs to the peptidase S13 family.</text>
</comment>
<evidence type="ECO:0000256" key="1">
    <source>
        <dbReference type="ARBA" id="ARBA00006096"/>
    </source>
</evidence>
<dbReference type="SUPFAM" id="SSF56601">
    <property type="entry name" value="beta-lactamase/transpeptidase-like"/>
    <property type="match status" value="1"/>
</dbReference>
<evidence type="ECO:0000256" key="2">
    <source>
        <dbReference type="ARBA" id="ARBA00022801"/>
    </source>
</evidence>
<dbReference type="PANTHER" id="PTHR30023">
    <property type="entry name" value="D-ALANYL-D-ALANINE CARBOXYPEPTIDASE"/>
    <property type="match status" value="1"/>
</dbReference>
<dbReference type="Pfam" id="PF02113">
    <property type="entry name" value="Peptidase_S13"/>
    <property type="match status" value="2"/>
</dbReference>
<keyword evidence="2" id="KW-0378">Hydrolase</keyword>
<keyword evidence="4" id="KW-1185">Reference proteome</keyword>
<dbReference type="PRINTS" id="PR00922">
    <property type="entry name" value="DADACBPTASE3"/>
</dbReference>
<name>F8A4Q7_CELGA</name>
<dbReference type="GO" id="GO:0006508">
    <property type="term" value="P:proteolysis"/>
    <property type="evidence" value="ECO:0007669"/>
    <property type="project" value="InterPro"/>
</dbReference>
<dbReference type="InterPro" id="IPR012338">
    <property type="entry name" value="Beta-lactam/transpept-like"/>
</dbReference>
<dbReference type="GO" id="GO:0000270">
    <property type="term" value="P:peptidoglycan metabolic process"/>
    <property type="evidence" value="ECO:0007669"/>
    <property type="project" value="TreeGrafter"/>
</dbReference>
<protein>
    <submittedName>
        <fullName evidence="3">D-alanyl-D-alanine carboxypeptidase/D-alanyl-D-alanine-endopeptidase</fullName>
    </submittedName>
</protein>
<gene>
    <name evidence="3" type="ordered locus">Celgi_0351</name>
</gene>
<dbReference type="Proteomes" id="UP000000485">
    <property type="component" value="Chromosome"/>
</dbReference>
<organism evidence="3 4">
    <name type="scientific">Cellulomonas gilvus (strain ATCC 13127 / NRRL B-14078)</name>
    <name type="common">Cellvibrio gilvus</name>
    <dbReference type="NCBI Taxonomy" id="593907"/>
    <lineage>
        <taxon>Bacteria</taxon>
        <taxon>Bacillati</taxon>
        <taxon>Actinomycetota</taxon>
        <taxon>Actinomycetes</taxon>
        <taxon>Micrococcales</taxon>
        <taxon>Cellulomonadaceae</taxon>
        <taxon>Cellulomonas</taxon>
    </lineage>
</organism>
<reference evidence="4" key="1">
    <citation type="submission" date="2011-04" db="EMBL/GenBank/DDBJ databases">
        <title>Complete sequence of Cellvibrio gilvus ATCC 13127.</title>
        <authorList>
            <person name="Lucas S."/>
            <person name="Han J."/>
            <person name="Lapidus A."/>
            <person name="Cheng J.-F."/>
            <person name="Goodwin L."/>
            <person name="Pitluck S."/>
            <person name="Peters L."/>
            <person name="Munk A."/>
            <person name="Detter J.C."/>
            <person name="Han C."/>
            <person name="Tapia R."/>
            <person name="Land M."/>
            <person name="Hauser L."/>
            <person name="Kyrpides N."/>
            <person name="Ivanova N."/>
            <person name="Ovchinnikova G."/>
            <person name="Pagani I."/>
            <person name="Mead D."/>
            <person name="Brumm P."/>
            <person name="Woyke T."/>
        </authorList>
    </citation>
    <scope>NUCLEOTIDE SEQUENCE [LARGE SCALE GENOMIC DNA]</scope>
    <source>
        <strain evidence="4">ATCC 13127 / NRRL B-14078</strain>
    </source>
</reference>
<dbReference type="RefSeq" id="WP_013882398.1">
    <property type="nucleotide sequence ID" value="NC_015671.1"/>
</dbReference>
<dbReference type="InterPro" id="IPR000667">
    <property type="entry name" value="Peptidase_S13"/>
</dbReference>
<dbReference type="EMBL" id="CP002665">
    <property type="protein sequence ID" value="AEI10873.1"/>
    <property type="molecule type" value="Genomic_DNA"/>
</dbReference>
<accession>F8A4Q7</accession>
<dbReference type="PANTHER" id="PTHR30023:SF0">
    <property type="entry name" value="PENICILLIN-SENSITIVE CARBOXYPEPTIDASE A"/>
    <property type="match status" value="1"/>
</dbReference>
<dbReference type="KEGG" id="cga:Celgi_0351"/>
<evidence type="ECO:0000313" key="4">
    <source>
        <dbReference type="Proteomes" id="UP000000485"/>
    </source>
</evidence>
<dbReference type="eggNOG" id="COG2027">
    <property type="taxonomic scope" value="Bacteria"/>
</dbReference>
<dbReference type="STRING" id="593907.Celgi_0351"/>
<evidence type="ECO:0000313" key="3">
    <source>
        <dbReference type="EMBL" id="AEI10873.1"/>
    </source>
</evidence>